<dbReference type="EMBL" id="OX451739">
    <property type="protein sequence ID" value="CAI8608199.1"/>
    <property type="molecule type" value="Genomic_DNA"/>
</dbReference>
<proteinExistence type="predicted"/>
<name>A0AAV1AGQ0_VICFA</name>
<evidence type="ECO:0000313" key="1">
    <source>
        <dbReference type="EMBL" id="CAI8608199.1"/>
    </source>
</evidence>
<keyword evidence="2" id="KW-1185">Reference proteome</keyword>
<sequence length="194" mass="22659">MVAPALMSKEVKDIGSSCTIEREIIFFWNDVDISPLEHRKMVVLETCSLLKRDYMAFFPDSFSPYLYFYLPFIKDMRLLFHSSTCEVKVMKVLNFMHYRLAPYNWGFVKALEIMWRGLEGEVLELKVNLVANSNTYFGRAKKKMSFFYPIVDLSMLDILKVIHNGQLVDDKEMSPFVYPNIPQLRASRIAVMAI</sequence>
<reference evidence="1 2" key="1">
    <citation type="submission" date="2023-01" db="EMBL/GenBank/DDBJ databases">
        <authorList>
            <person name="Kreplak J."/>
        </authorList>
    </citation>
    <scope>NUCLEOTIDE SEQUENCE [LARGE SCALE GENOMIC DNA]</scope>
</reference>
<dbReference type="Proteomes" id="UP001157006">
    <property type="component" value="Chromosome 4"/>
</dbReference>
<gene>
    <name evidence="1" type="ORF">VFH_IV072920</name>
</gene>
<dbReference type="AlphaFoldDB" id="A0AAV1AGQ0"/>
<organism evidence="1 2">
    <name type="scientific">Vicia faba</name>
    <name type="common">Broad bean</name>
    <name type="synonym">Faba vulgaris</name>
    <dbReference type="NCBI Taxonomy" id="3906"/>
    <lineage>
        <taxon>Eukaryota</taxon>
        <taxon>Viridiplantae</taxon>
        <taxon>Streptophyta</taxon>
        <taxon>Embryophyta</taxon>
        <taxon>Tracheophyta</taxon>
        <taxon>Spermatophyta</taxon>
        <taxon>Magnoliopsida</taxon>
        <taxon>eudicotyledons</taxon>
        <taxon>Gunneridae</taxon>
        <taxon>Pentapetalae</taxon>
        <taxon>rosids</taxon>
        <taxon>fabids</taxon>
        <taxon>Fabales</taxon>
        <taxon>Fabaceae</taxon>
        <taxon>Papilionoideae</taxon>
        <taxon>50 kb inversion clade</taxon>
        <taxon>NPAAA clade</taxon>
        <taxon>Hologalegina</taxon>
        <taxon>IRL clade</taxon>
        <taxon>Fabeae</taxon>
        <taxon>Vicia</taxon>
    </lineage>
</organism>
<evidence type="ECO:0000313" key="2">
    <source>
        <dbReference type="Proteomes" id="UP001157006"/>
    </source>
</evidence>
<protein>
    <submittedName>
        <fullName evidence="1">Uncharacterized protein</fullName>
    </submittedName>
</protein>
<accession>A0AAV1AGQ0</accession>